<dbReference type="PANTHER" id="PTHR45675">
    <property type="entry name" value="MYB TRANSCRIPTION FACTOR-RELATED-RELATED"/>
    <property type="match status" value="1"/>
</dbReference>
<sequence length="251" mass="29638">MDCKEEETLRRGPWLEEEDERLVKFVNLLGERRWDSLARVSGLKRSGKSCRLRWMNYLNPNLKHGPISQEEEMIILELHALWGNKWSKIARRLPGRTDNEIKNYWRTNFRKKGEAHNYGKHKNDVFDGDKIIGWRGNTGEEVLRKYKETETTSKTQEHDFDEIVNKRSMESDKETNGGICERESFGVMNSPYENRISDWISEISTDQSEANHFEASSSCNNENNNKNNLNIGSWWFQETRDFEEFSCSLWS</sequence>
<evidence type="ECO:0000256" key="2">
    <source>
        <dbReference type="ARBA" id="ARBA00022737"/>
    </source>
</evidence>
<evidence type="ECO:0000256" key="4">
    <source>
        <dbReference type="ARBA" id="ARBA00023125"/>
    </source>
</evidence>
<dbReference type="OMA" id="SAKETNC"/>
<evidence type="ECO:0000313" key="9">
    <source>
        <dbReference type="EMBL" id="KFK34569.1"/>
    </source>
</evidence>
<dbReference type="InterPro" id="IPR017930">
    <property type="entry name" value="Myb_dom"/>
</dbReference>
<evidence type="ECO:0000259" key="8">
    <source>
        <dbReference type="PROSITE" id="PS51294"/>
    </source>
</evidence>
<dbReference type="EMBL" id="CM002873">
    <property type="protein sequence ID" value="KFK34569.1"/>
    <property type="molecule type" value="Genomic_DNA"/>
</dbReference>
<keyword evidence="10" id="KW-1185">Reference proteome</keyword>
<dbReference type="Gene3D" id="1.10.10.60">
    <property type="entry name" value="Homeodomain-like"/>
    <property type="match status" value="2"/>
</dbReference>
<comment type="subcellular location">
    <subcellularLocation>
        <location evidence="1">Nucleus</location>
    </subcellularLocation>
</comment>
<feature type="domain" description="HTH myb-type" evidence="8">
    <location>
        <begin position="63"/>
        <end position="113"/>
    </location>
</feature>
<dbReference type="InterPro" id="IPR044676">
    <property type="entry name" value="EOBI/EOBII-like_plant"/>
</dbReference>
<dbReference type="InterPro" id="IPR009057">
    <property type="entry name" value="Homeodomain-like_sf"/>
</dbReference>
<name>A0A087GXG7_ARAAL</name>
<keyword evidence="2" id="KW-0677">Repeat</keyword>
<dbReference type="Proteomes" id="UP000029120">
    <property type="component" value="Chromosome 5"/>
</dbReference>
<dbReference type="Pfam" id="PF00249">
    <property type="entry name" value="Myb_DNA-binding"/>
    <property type="match status" value="2"/>
</dbReference>
<dbReference type="SUPFAM" id="SSF46689">
    <property type="entry name" value="Homeodomain-like"/>
    <property type="match status" value="1"/>
</dbReference>
<evidence type="ECO:0000259" key="7">
    <source>
        <dbReference type="PROSITE" id="PS50090"/>
    </source>
</evidence>
<evidence type="ECO:0000256" key="3">
    <source>
        <dbReference type="ARBA" id="ARBA00023015"/>
    </source>
</evidence>
<dbReference type="PANTHER" id="PTHR45675:SF8">
    <property type="entry name" value="TRANSCRIPTION FACTOR MYB27"/>
    <property type="match status" value="1"/>
</dbReference>
<dbReference type="OrthoDB" id="2143914at2759"/>
<feature type="domain" description="Myb-like" evidence="7">
    <location>
        <begin position="6"/>
        <end position="58"/>
    </location>
</feature>
<keyword evidence="4" id="KW-0238">DNA-binding</keyword>
<dbReference type="InterPro" id="IPR001005">
    <property type="entry name" value="SANT/Myb"/>
</dbReference>
<dbReference type="SMART" id="SM00717">
    <property type="entry name" value="SANT"/>
    <property type="match status" value="2"/>
</dbReference>
<dbReference type="AlphaFoldDB" id="A0A087GXG7"/>
<dbReference type="CDD" id="cd00167">
    <property type="entry name" value="SANT"/>
    <property type="match status" value="2"/>
</dbReference>
<dbReference type="GO" id="GO:0043565">
    <property type="term" value="F:sequence-specific DNA binding"/>
    <property type="evidence" value="ECO:0007669"/>
    <property type="project" value="InterPro"/>
</dbReference>
<dbReference type="GO" id="GO:0005634">
    <property type="term" value="C:nucleus"/>
    <property type="evidence" value="ECO:0007669"/>
    <property type="project" value="UniProtKB-SubCell"/>
</dbReference>
<dbReference type="PROSITE" id="PS51294">
    <property type="entry name" value="HTH_MYB"/>
    <property type="match status" value="2"/>
</dbReference>
<dbReference type="GO" id="GO:0003700">
    <property type="term" value="F:DNA-binding transcription factor activity"/>
    <property type="evidence" value="ECO:0007669"/>
    <property type="project" value="InterPro"/>
</dbReference>
<evidence type="ECO:0000256" key="6">
    <source>
        <dbReference type="ARBA" id="ARBA00023242"/>
    </source>
</evidence>
<dbReference type="GO" id="GO:0009646">
    <property type="term" value="P:response to absence of light"/>
    <property type="evidence" value="ECO:0007669"/>
    <property type="project" value="EnsemblPlants"/>
</dbReference>
<feature type="domain" description="Myb-like" evidence="7">
    <location>
        <begin position="59"/>
        <end position="109"/>
    </location>
</feature>
<dbReference type="eggNOG" id="KOG0048">
    <property type="taxonomic scope" value="Eukaryota"/>
</dbReference>
<keyword evidence="3" id="KW-0805">Transcription regulation</keyword>
<protein>
    <submittedName>
        <fullName evidence="9">Uncharacterized protein</fullName>
    </submittedName>
</protein>
<proteinExistence type="predicted"/>
<keyword evidence="5" id="KW-0804">Transcription</keyword>
<dbReference type="FunFam" id="1.10.10.60:FF:000011">
    <property type="entry name" value="Myb transcription factor"/>
    <property type="match status" value="1"/>
</dbReference>
<keyword evidence="6" id="KW-0539">Nucleus</keyword>
<gene>
    <name evidence="9" type="ordered locus">AALP_Aa5g162600</name>
</gene>
<accession>A0A087GXG7</accession>
<evidence type="ECO:0000313" key="10">
    <source>
        <dbReference type="Proteomes" id="UP000029120"/>
    </source>
</evidence>
<reference evidence="10" key="1">
    <citation type="journal article" date="2015" name="Nat. Plants">
        <title>Genome expansion of Arabis alpina linked with retrotransposition and reduced symmetric DNA methylation.</title>
        <authorList>
            <person name="Willing E.M."/>
            <person name="Rawat V."/>
            <person name="Mandakova T."/>
            <person name="Maumus F."/>
            <person name="James G.V."/>
            <person name="Nordstroem K.J."/>
            <person name="Becker C."/>
            <person name="Warthmann N."/>
            <person name="Chica C."/>
            <person name="Szarzynska B."/>
            <person name="Zytnicki M."/>
            <person name="Albani M.C."/>
            <person name="Kiefer C."/>
            <person name="Bergonzi S."/>
            <person name="Castaings L."/>
            <person name="Mateos J.L."/>
            <person name="Berns M.C."/>
            <person name="Bujdoso N."/>
            <person name="Piofczyk T."/>
            <person name="de Lorenzo L."/>
            <person name="Barrero-Sicilia C."/>
            <person name="Mateos I."/>
            <person name="Piednoel M."/>
            <person name="Hagmann J."/>
            <person name="Chen-Min-Tao R."/>
            <person name="Iglesias-Fernandez R."/>
            <person name="Schuster S.C."/>
            <person name="Alonso-Blanco C."/>
            <person name="Roudier F."/>
            <person name="Carbonero P."/>
            <person name="Paz-Ares J."/>
            <person name="Davis S.J."/>
            <person name="Pecinka A."/>
            <person name="Quesneville H."/>
            <person name="Colot V."/>
            <person name="Lysak M.A."/>
            <person name="Weigel D."/>
            <person name="Coupland G."/>
            <person name="Schneeberger K."/>
        </authorList>
    </citation>
    <scope>NUCLEOTIDE SEQUENCE [LARGE SCALE GENOMIC DNA]</scope>
    <source>
        <strain evidence="10">cv. Pajares</strain>
    </source>
</reference>
<evidence type="ECO:0000256" key="1">
    <source>
        <dbReference type="ARBA" id="ARBA00004123"/>
    </source>
</evidence>
<feature type="domain" description="HTH myb-type" evidence="8">
    <location>
        <begin position="6"/>
        <end position="62"/>
    </location>
</feature>
<evidence type="ECO:0000256" key="5">
    <source>
        <dbReference type="ARBA" id="ARBA00023163"/>
    </source>
</evidence>
<organism evidence="9 10">
    <name type="scientific">Arabis alpina</name>
    <name type="common">Alpine rock-cress</name>
    <dbReference type="NCBI Taxonomy" id="50452"/>
    <lineage>
        <taxon>Eukaryota</taxon>
        <taxon>Viridiplantae</taxon>
        <taxon>Streptophyta</taxon>
        <taxon>Embryophyta</taxon>
        <taxon>Tracheophyta</taxon>
        <taxon>Spermatophyta</taxon>
        <taxon>Magnoliopsida</taxon>
        <taxon>eudicotyledons</taxon>
        <taxon>Gunneridae</taxon>
        <taxon>Pentapetalae</taxon>
        <taxon>rosids</taxon>
        <taxon>malvids</taxon>
        <taxon>Brassicales</taxon>
        <taxon>Brassicaceae</taxon>
        <taxon>Arabideae</taxon>
        <taxon>Arabis</taxon>
    </lineage>
</organism>
<dbReference type="PROSITE" id="PS50090">
    <property type="entry name" value="MYB_LIKE"/>
    <property type="match status" value="2"/>
</dbReference>
<dbReference type="Gramene" id="KFK34569">
    <property type="protein sequence ID" value="KFK34569"/>
    <property type="gene ID" value="AALP_AA5G162600"/>
</dbReference>